<evidence type="ECO:0000256" key="3">
    <source>
        <dbReference type="SAM" id="MobiDB-lite"/>
    </source>
</evidence>
<dbReference type="EMBL" id="JANIIK010000115">
    <property type="protein sequence ID" value="KAJ3589097.1"/>
    <property type="molecule type" value="Genomic_DNA"/>
</dbReference>
<feature type="chain" id="PRO_5040397859" description="ZP domain-containing protein" evidence="5">
    <location>
        <begin position="19"/>
        <end position="407"/>
    </location>
</feature>
<evidence type="ECO:0000256" key="5">
    <source>
        <dbReference type="SAM" id="SignalP"/>
    </source>
</evidence>
<feature type="domain" description="ZP" evidence="6">
    <location>
        <begin position="39"/>
        <end position="318"/>
    </location>
</feature>
<organism evidence="7 8">
    <name type="scientific">Muraenolepis orangiensis</name>
    <name type="common">Patagonian moray cod</name>
    <dbReference type="NCBI Taxonomy" id="630683"/>
    <lineage>
        <taxon>Eukaryota</taxon>
        <taxon>Metazoa</taxon>
        <taxon>Chordata</taxon>
        <taxon>Craniata</taxon>
        <taxon>Vertebrata</taxon>
        <taxon>Euteleostomi</taxon>
        <taxon>Actinopterygii</taxon>
        <taxon>Neopterygii</taxon>
        <taxon>Teleostei</taxon>
        <taxon>Neoteleostei</taxon>
        <taxon>Acanthomorphata</taxon>
        <taxon>Zeiogadaria</taxon>
        <taxon>Gadariae</taxon>
        <taxon>Gadiformes</taxon>
        <taxon>Muraenolepidoidei</taxon>
        <taxon>Muraenolepididae</taxon>
        <taxon>Muraenolepis</taxon>
    </lineage>
</organism>
<accession>A0A9Q0DM55</accession>
<keyword evidence="2" id="KW-1015">Disulfide bond</keyword>
<evidence type="ECO:0000256" key="1">
    <source>
        <dbReference type="ARBA" id="ARBA00022729"/>
    </source>
</evidence>
<dbReference type="InterPro" id="IPR001507">
    <property type="entry name" value="ZP_dom"/>
</dbReference>
<feature type="signal peptide" evidence="5">
    <location>
        <begin position="1"/>
        <end position="18"/>
    </location>
</feature>
<dbReference type="PANTHER" id="PTHR14002:SF10">
    <property type="entry name" value="ZONA PELLUCIDA-LIKE DOMAIN-CONTAINING PROTEIN 1-RELATED"/>
    <property type="match status" value="1"/>
</dbReference>
<evidence type="ECO:0000313" key="7">
    <source>
        <dbReference type="EMBL" id="KAJ3589097.1"/>
    </source>
</evidence>
<keyword evidence="1 5" id="KW-0732">Signal</keyword>
<keyword evidence="4" id="KW-0812">Transmembrane</keyword>
<feature type="transmembrane region" description="Helical" evidence="4">
    <location>
        <begin position="365"/>
        <end position="391"/>
    </location>
</feature>
<dbReference type="SMART" id="SM00241">
    <property type="entry name" value="ZP"/>
    <property type="match status" value="1"/>
</dbReference>
<gene>
    <name evidence="7" type="ORF">NHX12_009945</name>
</gene>
<dbReference type="Gene3D" id="2.60.40.4100">
    <property type="entry name" value="Zona pellucida, ZP-C domain"/>
    <property type="match status" value="1"/>
</dbReference>
<comment type="caution">
    <text evidence="7">The sequence shown here is derived from an EMBL/GenBank/DDBJ whole genome shotgun (WGS) entry which is preliminary data.</text>
</comment>
<proteinExistence type="predicted"/>
<evidence type="ECO:0000313" key="8">
    <source>
        <dbReference type="Proteomes" id="UP001148018"/>
    </source>
</evidence>
<evidence type="ECO:0000256" key="4">
    <source>
        <dbReference type="SAM" id="Phobius"/>
    </source>
</evidence>
<dbReference type="OrthoDB" id="9274484at2759"/>
<dbReference type="Proteomes" id="UP001148018">
    <property type="component" value="Unassembled WGS sequence"/>
</dbReference>
<sequence length="407" mass="44673">MRLTALLCRVATLVLASAQQDCSSHPTFREPSNADIEVSCGTQRMALQMLLCPVYFCGYNESLLALNGEHSKEHCKGFADWTADPPVLRFNFSITQEDIALCSNKLTVTEEMGSGVFSDFSSLQFINISGQIKSRDPSTGTVTYREEMMYMFSCRYPLQYLVSNQTQMSVSGASLSVNEANGSFSSTLRMALYSDSAFSSSLRIPAGGLELKTRIFVQVAASNLSDRFNVVLDRCYASTAYFSLDSVTHDLFVGCDNDGQTIIVVNGMEQNARFSFEAFRFVRQKTSSTFYLHCSTRLCERSSCSTLVENCSSSLRLRHGGGGVSGRSSRVSDGAMVSSGPITTRVDTGESVEPELTRQTRRKKVMLVVAIVVGVLGTVFLSLVAYIACLVCNSERLFSKPVLYRLG</sequence>
<keyword evidence="8" id="KW-1185">Reference proteome</keyword>
<dbReference type="InterPro" id="IPR042235">
    <property type="entry name" value="ZP-C_dom"/>
</dbReference>
<dbReference type="PANTHER" id="PTHR14002">
    <property type="entry name" value="ENDOGLIN/TGF-BETA RECEPTOR TYPE III"/>
    <property type="match status" value="1"/>
</dbReference>
<feature type="region of interest" description="Disordered" evidence="3">
    <location>
        <begin position="321"/>
        <end position="352"/>
    </location>
</feature>
<evidence type="ECO:0000256" key="2">
    <source>
        <dbReference type="ARBA" id="ARBA00023157"/>
    </source>
</evidence>
<reference evidence="7" key="1">
    <citation type="submission" date="2022-07" db="EMBL/GenBank/DDBJ databases">
        <title>Chromosome-level genome of Muraenolepis orangiensis.</title>
        <authorList>
            <person name="Kim J."/>
        </authorList>
    </citation>
    <scope>NUCLEOTIDE SEQUENCE</scope>
    <source>
        <strain evidence="7">KU_S4_2022</strain>
        <tissue evidence="7">Muscle</tissue>
    </source>
</reference>
<dbReference type="InterPro" id="IPR055355">
    <property type="entry name" value="ZP-C"/>
</dbReference>
<name>A0A9Q0DM55_9TELE</name>
<dbReference type="AlphaFoldDB" id="A0A9Q0DM55"/>
<protein>
    <recommendedName>
        <fullName evidence="6">ZP domain-containing protein</fullName>
    </recommendedName>
</protein>
<keyword evidence="4" id="KW-0472">Membrane</keyword>
<dbReference type="Pfam" id="PF00100">
    <property type="entry name" value="Zona_pellucida"/>
    <property type="match status" value="1"/>
</dbReference>
<dbReference type="PROSITE" id="PS51034">
    <property type="entry name" value="ZP_2"/>
    <property type="match status" value="1"/>
</dbReference>
<evidence type="ECO:0000259" key="6">
    <source>
        <dbReference type="PROSITE" id="PS51034"/>
    </source>
</evidence>
<keyword evidence="4" id="KW-1133">Transmembrane helix</keyword>